<comment type="caution">
    <text evidence="1">The sequence shown here is derived from an EMBL/GenBank/DDBJ whole genome shotgun (WGS) entry which is preliminary data.</text>
</comment>
<dbReference type="AlphaFoldDB" id="A0A8J3EV89"/>
<reference evidence="1" key="2">
    <citation type="submission" date="2020-09" db="EMBL/GenBank/DDBJ databases">
        <authorList>
            <person name="Sun Q."/>
            <person name="Sedlacek I."/>
        </authorList>
    </citation>
    <scope>NUCLEOTIDE SEQUENCE</scope>
    <source>
        <strain evidence="1">CCM 8606</strain>
    </source>
</reference>
<evidence type="ECO:0000313" key="1">
    <source>
        <dbReference type="EMBL" id="GGI12830.1"/>
    </source>
</evidence>
<sequence>MVVQTIPIPRMSKLMSKSAQALHVREFRVEDDSVPLMIIEPAQFMLQTLLSNAHAQ</sequence>
<organism evidence="1 2">
    <name type="scientific">Galliscardovia ingluviei</name>
    <dbReference type="NCBI Taxonomy" id="1769422"/>
    <lineage>
        <taxon>Bacteria</taxon>
        <taxon>Bacillati</taxon>
        <taxon>Actinomycetota</taxon>
        <taxon>Actinomycetes</taxon>
        <taxon>Bifidobacteriales</taxon>
        <taxon>Bifidobacteriaceae</taxon>
        <taxon>Galliscardovia</taxon>
    </lineage>
</organism>
<gene>
    <name evidence="1" type="ORF">GCM10007377_02920</name>
</gene>
<dbReference type="Proteomes" id="UP000619536">
    <property type="component" value="Unassembled WGS sequence"/>
</dbReference>
<dbReference type="EMBL" id="BMDH01000001">
    <property type="protein sequence ID" value="GGI12830.1"/>
    <property type="molecule type" value="Genomic_DNA"/>
</dbReference>
<keyword evidence="2" id="KW-1185">Reference proteome</keyword>
<protein>
    <submittedName>
        <fullName evidence="1">Uncharacterized protein</fullName>
    </submittedName>
</protein>
<proteinExistence type="predicted"/>
<reference evidence="1" key="1">
    <citation type="journal article" date="2014" name="Int. J. Syst. Evol. Microbiol.">
        <title>Complete genome sequence of Corynebacterium casei LMG S-19264T (=DSM 44701T), isolated from a smear-ripened cheese.</title>
        <authorList>
            <consortium name="US DOE Joint Genome Institute (JGI-PGF)"/>
            <person name="Walter F."/>
            <person name="Albersmeier A."/>
            <person name="Kalinowski J."/>
            <person name="Ruckert C."/>
        </authorList>
    </citation>
    <scope>NUCLEOTIDE SEQUENCE</scope>
    <source>
        <strain evidence="1">CCM 8606</strain>
    </source>
</reference>
<accession>A0A8J3EV89</accession>
<evidence type="ECO:0000313" key="2">
    <source>
        <dbReference type="Proteomes" id="UP000619536"/>
    </source>
</evidence>
<name>A0A8J3EV89_9BIFI</name>